<sequence>MPRLSVFRSNKKIYAQLIDDKKSVTLSSAFGDDPKSVGEEIAKKASGKKIQKAVFDRSGYQYHGKVKLLADSARKAGLKI</sequence>
<dbReference type="PANTHER" id="PTHR12899">
    <property type="entry name" value="39S RIBOSOMAL PROTEIN L18, MITOCHONDRIAL"/>
    <property type="match status" value="1"/>
</dbReference>
<gene>
    <name evidence="4" type="ORF">UV74_C0013G0510</name>
</gene>
<dbReference type="PATRIC" id="fig|1618578.3.peg.865"/>
<dbReference type="GO" id="GO:0003735">
    <property type="term" value="F:structural constituent of ribosome"/>
    <property type="evidence" value="ECO:0007669"/>
    <property type="project" value="InterPro"/>
</dbReference>
<dbReference type="AlphaFoldDB" id="A0A0G1GEU5"/>
<evidence type="ECO:0000313" key="5">
    <source>
        <dbReference type="Proteomes" id="UP000034090"/>
    </source>
</evidence>
<accession>A0A0G1GEU5</accession>
<protein>
    <submittedName>
        <fullName evidence="4">50S ribosomal protein L18</fullName>
    </submittedName>
</protein>
<dbReference type="Gene3D" id="3.30.420.100">
    <property type="match status" value="1"/>
</dbReference>
<dbReference type="Proteomes" id="UP000034090">
    <property type="component" value="Unassembled WGS sequence"/>
</dbReference>
<evidence type="ECO:0000256" key="2">
    <source>
        <dbReference type="ARBA" id="ARBA00022980"/>
    </source>
</evidence>
<comment type="similarity">
    <text evidence="1">Belongs to the universal ribosomal protein uL18 family.</text>
</comment>
<evidence type="ECO:0000256" key="1">
    <source>
        <dbReference type="ARBA" id="ARBA00007116"/>
    </source>
</evidence>
<keyword evidence="3" id="KW-0687">Ribonucleoprotein</keyword>
<proteinExistence type="inferred from homology"/>
<dbReference type="STRING" id="1618578.UV74_C0013G0510"/>
<dbReference type="InterPro" id="IPR057268">
    <property type="entry name" value="Ribosomal_L18"/>
</dbReference>
<evidence type="ECO:0000256" key="3">
    <source>
        <dbReference type="ARBA" id="ARBA00023274"/>
    </source>
</evidence>
<dbReference type="SUPFAM" id="SSF53137">
    <property type="entry name" value="Translational machinery components"/>
    <property type="match status" value="1"/>
</dbReference>
<dbReference type="GO" id="GO:0022625">
    <property type="term" value="C:cytosolic large ribosomal subunit"/>
    <property type="evidence" value="ECO:0007669"/>
    <property type="project" value="TreeGrafter"/>
</dbReference>
<keyword evidence="2 4" id="KW-0689">Ribosomal protein</keyword>
<dbReference type="InterPro" id="IPR005484">
    <property type="entry name" value="Ribosomal_uL18_bac/plant/anim"/>
</dbReference>
<organism evidence="4 5">
    <name type="scientific">Candidatus Woesebacteria bacterium GW2011_GWB1_43_14</name>
    <dbReference type="NCBI Taxonomy" id="1618578"/>
    <lineage>
        <taxon>Bacteria</taxon>
        <taxon>Candidatus Woeseibacteriota</taxon>
    </lineage>
</organism>
<dbReference type="Pfam" id="PF00861">
    <property type="entry name" value="Ribosomal_L18p"/>
    <property type="match status" value="1"/>
</dbReference>
<evidence type="ECO:0000313" key="4">
    <source>
        <dbReference type="EMBL" id="KKS97388.1"/>
    </source>
</evidence>
<dbReference type="EMBL" id="LCFQ01000013">
    <property type="protein sequence ID" value="KKS97388.1"/>
    <property type="molecule type" value="Genomic_DNA"/>
</dbReference>
<dbReference type="PANTHER" id="PTHR12899:SF3">
    <property type="entry name" value="LARGE RIBOSOMAL SUBUNIT PROTEIN UL18M"/>
    <property type="match status" value="1"/>
</dbReference>
<reference evidence="4 5" key="1">
    <citation type="journal article" date="2015" name="Nature">
        <title>rRNA introns, odd ribosomes, and small enigmatic genomes across a large radiation of phyla.</title>
        <authorList>
            <person name="Brown C.T."/>
            <person name="Hug L.A."/>
            <person name="Thomas B.C."/>
            <person name="Sharon I."/>
            <person name="Castelle C.J."/>
            <person name="Singh A."/>
            <person name="Wilkins M.J."/>
            <person name="Williams K.H."/>
            <person name="Banfield J.F."/>
        </authorList>
    </citation>
    <scope>NUCLEOTIDE SEQUENCE [LARGE SCALE GENOMIC DNA]</scope>
</reference>
<comment type="caution">
    <text evidence="4">The sequence shown here is derived from an EMBL/GenBank/DDBJ whole genome shotgun (WGS) entry which is preliminary data.</text>
</comment>
<dbReference type="GO" id="GO:0006412">
    <property type="term" value="P:translation"/>
    <property type="evidence" value="ECO:0007669"/>
    <property type="project" value="InterPro"/>
</dbReference>
<dbReference type="CDD" id="cd00432">
    <property type="entry name" value="Ribosomal_L18_L5e"/>
    <property type="match status" value="1"/>
</dbReference>
<name>A0A0G1GEU5_9BACT</name>
<dbReference type="GO" id="GO:0008097">
    <property type="term" value="F:5S rRNA binding"/>
    <property type="evidence" value="ECO:0007669"/>
    <property type="project" value="TreeGrafter"/>
</dbReference>